<evidence type="ECO:0000313" key="2">
    <source>
        <dbReference type="EMBL" id="KAK7490433.1"/>
    </source>
</evidence>
<evidence type="ECO:0000313" key="3">
    <source>
        <dbReference type="Proteomes" id="UP001519460"/>
    </source>
</evidence>
<sequence length="375" mass="40536">MATAKNSGNGDKREEAKPEIPGSLRGKPRDADDDTDADLVSLSSVELAEALADLDIGEQVRNIDDVNTPTVVETFSAKLEGETSSPLLYDVLLTSSGNYAIVTDCWNHCVKAFDLRAEGCPCRCVYSVKEHCPLCITRLSNPERVAFTLHHRAEIYVLNVREDVGEGSEDVLTFHSSLNVRCKYRGITTLAPITSSSGAEAASSESHSDRLAVTAPKEIHILSLDGEVLQVIAPALCGLPLLNDAIYLTTTPSHDLVVSDVGSRRVVCVKPSGRLRWFHPSLELPSAKDDPDEDTANGDSFQGIQWPLGVATDEAGRVLVCDLELHSVVLLSPGGAASRLLLTETESLEYPRGLHVNNGRLCLTQDDSVKVFSYV</sequence>
<feature type="region of interest" description="Disordered" evidence="1">
    <location>
        <begin position="1"/>
        <end position="36"/>
    </location>
</feature>
<dbReference type="PANTHER" id="PTHR24104:SF25">
    <property type="entry name" value="PROTEIN LIN-41"/>
    <property type="match status" value="1"/>
</dbReference>
<organism evidence="2 3">
    <name type="scientific">Batillaria attramentaria</name>
    <dbReference type="NCBI Taxonomy" id="370345"/>
    <lineage>
        <taxon>Eukaryota</taxon>
        <taxon>Metazoa</taxon>
        <taxon>Spiralia</taxon>
        <taxon>Lophotrochozoa</taxon>
        <taxon>Mollusca</taxon>
        <taxon>Gastropoda</taxon>
        <taxon>Caenogastropoda</taxon>
        <taxon>Sorbeoconcha</taxon>
        <taxon>Cerithioidea</taxon>
        <taxon>Batillariidae</taxon>
        <taxon>Batillaria</taxon>
    </lineage>
</organism>
<dbReference type="AlphaFoldDB" id="A0ABD0KT83"/>
<dbReference type="InterPro" id="IPR011042">
    <property type="entry name" value="6-blade_b-propeller_TolB-like"/>
</dbReference>
<protein>
    <submittedName>
        <fullName evidence="2">Uncharacterized protein</fullName>
    </submittedName>
</protein>
<dbReference type="GO" id="GO:0008270">
    <property type="term" value="F:zinc ion binding"/>
    <property type="evidence" value="ECO:0007669"/>
    <property type="project" value="UniProtKB-KW"/>
</dbReference>
<dbReference type="PANTHER" id="PTHR24104">
    <property type="entry name" value="E3 UBIQUITIN-PROTEIN LIGASE NHLRC1-RELATED"/>
    <property type="match status" value="1"/>
</dbReference>
<evidence type="ECO:0000256" key="1">
    <source>
        <dbReference type="SAM" id="MobiDB-lite"/>
    </source>
</evidence>
<dbReference type="EMBL" id="JACVVK020000127">
    <property type="protein sequence ID" value="KAK7490433.1"/>
    <property type="molecule type" value="Genomic_DNA"/>
</dbReference>
<gene>
    <name evidence="2" type="ORF">BaRGS_00018412</name>
</gene>
<dbReference type="SUPFAM" id="SSF63825">
    <property type="entry name" value="YWTD domain"/>
    <property type="match status" value="1"/>
</dbReference>
<comment type="caution">
    <text evidence="2">The sequence shown here is derived from an EMBL/GenBank/DDBJ whole genome shotgun (WGS) entry which is preliminary data.</text>
</comment>
<reference evidence="2 3" key="1">
    <citation type="journal article" date="2023" name="Sci. Data">
        <title>Genome assembly of the Korean intertidal mud-creeper Batillaria attramentaria.</title>
        <authorList>
            <person name="Patra A.K."/>
            <person name="Ho P.T."/>
            <person name="Jun S."/>
            <person name="Lee S.J."/>
            <person name="Kim Y."/>
            <person name="Won Y.J."/>
        </authorList>
    </citation>
    <scope>NUCLEOTIDE SEQUENCE [LARGE SCALE GENOMIC DNA]</scope>
    <source>
        <strain evidence="2">Wonlab-2016</strain>
    </source>
</reference>
<dbReference type="Gene3D" id="2.120.10.30">
    <property type="entry name" value="TolB, C-terminal domain"/>
    <property type="match status" value="1"/>
</dbReference>
<dbReference type="InterPro" id="IPR050952">
    <property type="entry name" value="TRIM-NHL_E3_ligases"/>
</dbReference>
<name>A0ABD0KT83_9CAEN</name>
<proteinExistence type="predicted"/>
<dbReference type="Proteomes" id="UP001519460">
    <property type="component" value="Unassembled WGS sequence"/>
</dbReference>
<keyword evidence="3" id="KW-1185">Reference proteome</keyword>
<accession>A0ABD0KT83</accession>